<feature type="compositionally biased region" description="Pro residues" evidence="1">
    <location>
        <begin position="10"/>
        <end position="22"/>
    </location>
</feature>
<dbReference type="RefSeq" id="XP_007715472.1">
    <property type="nucleotide sequence ID" value="XM_007717282.1"/>
</dbReference>
<keyword evidence="3" id="KW-1185">Reference proteome</keyword>
<organism evidence="2 3">
    <name type="scientific">Cochliobolus carbonum (strain 26-R-13)</name>
    <name type="common">Maize leaf spot fungus</name>
    <name type="synonym">Bipolaris zeicola</name>
    <dbReference type="NCBI Taxonomy" id="930089"/>
    <lineage>
        <taxon>Eukaryota</taxon>
        <taxon>Fungi</taxon>
        <taxon>Dikarya</taxon>
        <taxon>Ascomycota</taxon>
        <taxon>Pezizomycotina</taxon>
        <taxon>Dothideomycetes</taxon>
        <taxon>Pleosporomycetidae</taxon>
        <taxon>Pleosporales</taxon>
        <taxon>Pleosporineae</taxon>
        <taxon>Pleosporaceae</taxon>
        <taxon>Bipolaris</taxon>
    </lineage>
</organism>
<evidence type="ECO:0000313" key="3">
    <source>
        <dbReference type="Proteomes" id="UP000053841"/>
    </source>
</evidence>
<sequence length="53" mass="6000">RPLEQAAPDMLPPPPPQLPGRPRPMCRSRTPRTRGVQGRHEQDPRRSSSFSIT</sequence>
<reference evidence="2 3" key="1">
    <citation type="journal article" date="2013" name="PLoS Genet.">
        <title>Comparative genome structure, secondary metabolite, and effector coding capacity across Cochliobolus pathogens.</title>
        <authorList>
            <person name="Condon B.J."/>
            <person name="Leng Y."/>
            <person name="Wu D."/>
            <person name="Bushley K.E."/>
            <person name="Ohm R.A."/>
            <person name="Otillar R."/>
            <person name="Martin J."/>
            <person name="Schackwitz W."/>
            <person name="Grimwood J."/>
            <person name="MohdZainudin N."/>
            <person name="Xue C."/>
            <person name="Wang R."/>
            <person name="Manning V.A."/>
            <person name="Dhillon B."/>
            <person name="Tu Z.J."/>
            <person name="Steffenson B.J."/>
            <person name="Salamov A."/>
            <person name="Sun H."/>
            <person name="Lowry S."/>
            <person name="LaButti K."/>
            <person name="Han J."/>
            <person name="Copeland A."/>
            <person name="Lindquist E."/>
            <person name="Barry K."/>
            <person name="Schmutz J."/>
            <person name="Baker S.E."/>
            <person name="Ciuffetti L.M."/>
            <person name="Grigoriev I.V."/>
            <person name="Zhong S."/>
            <person name="Turgeon B.G."/>
        </authorList>
    </citation>
    <scope>NUCLEOTIDE SEQUENCE [LARGE SCALE GENOMIC DNA]</scope>
    <source>
        <strain evidence="2 3">26-R-13</strain>
    </source>
</reference>
<accession>W6XRY4</accession>
<evidence type="ECO:0000256" key="1">
    <source>
        <dbReference type="SAM" id="MobiDB-lite"/>
    </source>
</evidence>
<dbReference type="AlphaFoldDB" id="W6XRY4"/>
<feature type="non-terminal residue" evidence="2">
    <location>
        <position position="1"/>
    </location>
</feature>
<gene>
    <name evidence="2" type="ORF">COCCADRAFT_104413</name>
</gene>
<dbReference type="EMBL" id="KI964709">
    <property type="protein sequence ID" value="EUC30227.1"/>
    <property type="molecule type" value="Genomic_DNA"/>
</dbReference>
<dbReference type="KEGG" id="bze:COCCADRAFT_104413"/>
<dbReference type="Proteomes" id="UP000053841">
    <property type="component" value="Unassembled WGS sequence"/>
</dbReference>
<proteinExistence type="predicted"/>
<protein>
    <submittedName>
        <fullName evidence="2">Uncharacterized protein</fullName>
    </submittedName>
</protein>
<dbReference type="GeneID" id="19143002"/>
<dbReference type="HOGENOM" id="CLU_3074122_0_0_1"/>
<feature type="region of interest" description="Disordered" evidence="1">
    <location>
        <begin position="1"/>
        <end position="53"/>
    </location>
</feature>
<name>W6XRY4_COCC2</name>
<evidence type="ECO:0000313" key="2">
    <source>
        <dbReference type="EMBL" id="EUC30227.1"/>
    </source>
</evidence>